<organism evidence="1">
    <name type="scientific">marine sediment metagenome</name>
    <dbReference type="NCBI Taxonomy" id="412755"/>
    <lineage>
        <taxon>unclassified sequences</taxon>
        <taxon>metagenomes</taxon>
        <taxon>ecological metagenomes</taxon>
    </lineage>
</organism>
<proteinExistence type="predicted"/>
<evidence type="ECO:0000313" key="1">
    <source>
        <dbReference type="EMBL" id="KKN93643.1"/>
    </source>
</evidence>
<sequence length="535" mass="61055">MPKLKYWRNKLPQIGGPRRKKKADSLWIEDAQEEFENAFDLPAEMLFMPELDNDGNILTGRTRVFDKTLINCGKKASGKSEGINSWIQKRINFYGEENVGIHVGYDLFAILGDWNDQLGTFVGGVIGNEYVQIIVIEDALTLIGKDVSKDLKNKMTKVFQNARHLLRYSDENDNAVGLVIFVFNVQDYYLLHDSMRRDWDFVIRRTIPKNPYHSNRLKREMPAQGIKLLTFVTDSMRMNIMDQSYKSNSVVDFGAGRYGPLKYERVAINFTQKNGDYWVAPGTAISGTTITSTELRKTITSKYEFLKIKEEPFPMQLLERTMMYGRDNPFPSGTRSKYRPEKHWQIAYDYLIKGSATGMIAEDLGVTDQMIGNGYAQGGYIAIVVQEQMGYWIEPFIPEYDPSIGWQVVTGQGQSDLKNEEAMASGILGIGLHGEIKTRRRKETPADSWVSTEMSDHIAVGGKALLYQIIIRRNRMQQPDPMILTYAVSPINLEKSDQEQSANILLQTVVEEQSTNILTQTLSEEVEEEEDYFVL</sequence>
<dbReference type="AlphaFoldDB" id="A0A0F9XN72"/>
<protein>
    <submittedName>
        <fullName evidence="1">Uncharacterized protein</fullName>
    </submittedName>
</protein>
<comment type="caution">
    <text evidence="1">The sequence shown here is derived from an EMBL/GenBank/DDBJ whole genome shotgun (WGS) entry which is preliminary data.</text>
</comment>
<dbReference type="EMBL" id="LAZR01000084">
    <property type="protein sequence ID" value="KKN93643.1"/>
    <property type="molecule type" value="Genomic_DNA"/>
</dbReference>
<accession>A0A0F9XN72</accession>
<gene>
    <name evidence="1" type="ORF">LCGC14_0194750</name>
</gene>
<name>A0A0F9XN72_9ZZZZ</name>
<reference evidence="1" key="1">
    <citation type="journal article" date="2015" name="Nature">
        <title>Complex archaea that bridge the gap between prokaryotes and eukaryotes.</title>
        <authorList>
            <person name="Spang A."/>
            <person name="Saw J.H."/>
            <person name="Jorgensen S.L."/>
            <person name="Zaremba-Niedzwiedzka K."/>
            <person name="Martijn J."/>
            <person name="Lind A.E."/>
            <person name="van Eijk R."/>
            <person name="Schleper C."/>
            <person name="Guy L."/>
            <person name="Ettema T.J."/>
        </authorList>
    </citation>
    <scope>NUCLEOTIDE SEQUENCE</scope>
</reference>